<evidence type="ECO:0008006" key="3">
    <source>
        <dbReference type="Google" id="ProtNLM"/>
    </source>
</evidence>
<reference evidence="2" key="1">
    <citation type="journal article" date="2019" name="Sci. Rep.">
        <title>Draft genome of Tanacetum cinerariifolium, the natural source of mosquito coil.</title>
        <authorList>
            <person name="Yamashiro T."/>
            <person name="Shiraishi A."/>
            <person name="Satake H."/>
            <person name="Nakayama K."/>
        </authorList>
    </citation>
    <scope>NUCLEOTIDE SEQUENCE</scope>
</reference>
<dbReference type="EMBL" id="BKCJ010053652">
    <property type="protein sequence ID" value="GEW32200.1"/>
    <property type="molecule type" value="Genomic_DNA"/>
</dbReference>
<feature type="compositionally biased region" description="Low complexity" evidence="1">
    <location>
        <begin position="35"/>
        <end position="59"/>
    </location>
</feature>
<organism evidence="2">
    <name type="scientific">Tanacetum cinerariifolium</name>
    <name type="common">Dalmatian daisy</name>
    <name type="synonym">Chrysanthemum cinerariifolium</name>
    <dbReference type="NCBI Taxonomy" id="118510"/>
    <lineage>
        <taxon>Eukaryota</taxon>
        <taxon>Viridiplantae</taxon>
        <taxon>Streptophyta</taxon>
        <taxon>Embryophyta</taxon>
        <taxon>Tracheophyta</taxon>
        <taxon>Spermatophyta</taxon>
        <taxon>Magnoliopsida</taxon>
        <taxon>eudicotyledons</taxon>
        <taxon>Gunneridae</taxon>
        <taxon>Pentapetalae</taxon>
        <taxon>asterids</taxon>
        <taxon>campanulids</taxon>
        <taxon>Asterales</taxon>
        <taxon>Asteraceae</taxon>
        <taxon>Asteroideae</taxon>
        <taxon>Anthemideae</taxon>
        <taxon>Anthemidinae</taxon>
        <taxon>Tanacetum</taxon>
    </lineage>
</organism>
<proteinExistence type="predicted"/>
<sequence>MYDNYIGGQPLVAPRTAPAAHTALENQNLQTLNASTTVEESTPTPTNSSSWSPIIPNTSHDVDELPQQHVQQQFDQAQL</sequence>
<evidence type="ECO:0000313" key="2">
    <source>
        <dbReference type="EMBL" id="GEW32200.1"/>
    </source>
</evidence>
<name>A0A699GUQ7_TANCI</name>
<dbReference type="AlphaFoldDB" id="A0A699GUQ7"/>
<feature type="region of interest" description="Disordered" evidence="1">
    <location>
        <begin position="35"/>
        <end position="63"/>
    </location>
</feature>
<protein>
    <recommendedName>
        <fullName evidence="3">Integrase, catalytic region, zinc finger, CCHC-type, peptidase aspartic, catalytic</fullName>
    </recommendedName>
</protein>
<comment type="caution">
    <text evidence="2">The sequence shown here is derived from an EMBL/GenBank/DDBJ whole genome shotgun (WGS) entry which is preliminary data.</text>
</comment>
<gene>
    <name evidence="2" type="ORF">Tci_204176</name>
</gene>
<accession>A0A699GUQ7</accession>
<evidence type="ECO:0000256" key="1">
    <source>
        <dbReference type="SAM" id="MobiDB-lite"/>
    </source>
</evidence>